<protein>
    <submittedName>
        <fullName evidence="2">Uncharacterized protein</fullName>
    </submittedName>
</protein>
<evidence type="ECO:0000256" key="1">
    <source>
        <dbReference type="SAM" id="Phobius"/>
    </source>
</evidence>
<gene>
    <name evidence="2" type="ORF">DYS74_16940</name>
</gene>
<proteinExistence type="predicted"/>
<evidence type="ECO:0000313" key="3">
    <source>
        <dbReference type="Proteomes" id="UP000279673"/>
    </source>
</evidence>
<accession>A0A421BJK5</accession>
<evidence type="ECO:0000313" key="2">
    <source>
        <dbReference type="EMBL" id="RLL62159.1"/>
    </source>
</evidence>
<keyword evidence="1" id="KW-1133">Transmembrane helix</keyword>
<dbReference type="AlphaFoldDB" id="A0A421BJK5"/>
<keyword evidence="1" id="KW-0812">Transmembrane</keyword>
<comment type="caution">
    <text evidence="2">The sequence shown here is derived from an EMBL/GenBank/DDBJ whole genome shotgun (WGS) entry which is preliminary data.</text>
</comment>
<reference evidence="2 3" key="1">
    <citation type="submission" date="2018-10" db="EMBL/GenBank/DDBJ databases">
        <title>Rhodobacter sp . BO-81.</title>
        <authorList>
            <person name="Im W.T."/>
        </authorList>
    </citation>
    <scope>NUCLEOTIDE SEQUENCE [LARGE SCALE GENOMIC DNA]</scope>
    <source>
        <strain evidence="2 3">BO-81</strain>
    </source>
</reference>
<keyword evidence="1" id="KW-0472">Membrane</keyword>
<organism evidence="2 3">
    <name type="scientific">Paenirhodobacter hankyongi</name>
    <dbReference type="NCBI Taxonomy" id="2294033"/>
    <lineage>
        <taxon>Bacteria</taxon>
        <taxon>Pseudomonadati</taxon>
        <taxon>Pseudomonadota</taxon>
        <taxon>Alphaproteobacteria</taxon>
        <taxon>Rhodobacterales</taxon>
        <taxon>Rhodobacter group</taxon>
        <taxon>Paenirhodobacter</taxon>
    </lineage>
</organism>
<feature type="transmembrane region" description="Helical" evidence="1">
    <location>
        <begin position="12"/>
        <end position="33"/>
    </location>
</feature>
<dbReference type="Proteomes" id="UP000279673">
    <property type="component" value="Unassembled WGS sequence"/>
</dbReference>
<dbReference type="EMBL" id="RCHI01000023">
    <property type="protein sequence ID" value="RLL62159.1"/>
    <property type="molecule type" value="Genomic_DNA"/>
</dbReference>
<sequence>MDAMSGISASVGTWLVAVGLDGVAKFLGIAPAPTFLGFTLQERNVGAAILVCLVFVGVLFRLTARWRVGTPGDRRELMSRFLGVSRSAG</sequence>
<name>A0A421BJK5_9RHOB</name>
<feature type="transmembrane region" description="Helical" evidence="1">
    <location>
        <begin position="45"/>
        <end position="64"/>
    </location>
</feature>
<keyword evidence="3" id="KW-1185">Reference proteome</keyword>